<dbReference type="AlphaFoldDB" id="A0A6J5CYK9"/>
<keyword evidence="1" id="KW-0472">Membrane</keyword>
<evidence type="ECO:0000313" key="3">
    <source>
        <dbReference type="Proteomes" id="UP000494330"/>
    </source>
</evidence>
<accession>A0A6J5CYK9</accession>
<dbReference type="Proteomes" id="UP000494330">
    <property type="component" value="Unassembled WGS sequence"/>
</dbReference>
<proteinExistence type="predicted"/>
<evidence type="ECO:0000256" key="1">
    <source>
        <dbReference type="SAM" id="Phobius"/>
    </source>
</evidence>
<keyword evidence="1" id="KW-0812">Transmembrane</keyword>
<reference evidence="2 3" key="1">
    <citation type="submission" date="2019-09" db="EMBL/GenBank/DDBJ databases">
        <authorList>
            <person name="Depoorter E."/>
        </authorList>
    </citation>
    <scope>NUCLEOTIDE SEQUENCE [LARGE SCALE GENOMIC DNA]</scope>
    <source>
        <strain evidence="2">LMG 30113</strain>
    </source>
</reference>
<sequence length="76" mass="8072">MAWGAGMLVAGFGLFSVFCISLAIGVFDQLGITMDDVSFIVIVAVLMAAIGLILIVVGLVNAFRARRSVNQAEVRR</sequence>
<protein>
    <submittedName>
        <fullName evidence="2">Uncharacterized protein</fullName>
    </submittedName>
</protein>
<keyword evidence="1" id="KW-1133">Transmembrane helix</keyword>
<gene>
    <name evidence="2" type="ORF">BPA30113_00783</name>
</gene>
<organism evidence="2 3">
    <name type="scientific">Burkholderia paludis</name>
    <dbReference type="NCBI Taxonomy" id="1506587"/>
    <lineage>
        <taxon>Bacteria</taxon>
        <taxon>Pseudomonadati</taxon>
        <taxon>Pseudomonadota</taxon>
        <taxon>Betaproteobacteria</taxon>
        <taxon>Burkholderiales</taxon>
        <taxon>Burkholderiaceae</taxon>
        <taxon>Burkholderia</taxon>
        <taxon>Burkholderia cepacia complex</taxon>
    </lineage>
</organism>
<name>A0A6J5CYK9_9BURK</name>
<dbReference type="EMBL" id="CABVQD010000002">
    <property type="protein sequence ID" value="VWB22982.1"/>
    <property type="molecule type" value="Genomic_DNA"/>
</dbReference>
<feature type="transmembrane region" description="Helical" evidence="1">
    <location>
        <begin position="39"/>
        <end position="63"/>
    </location>
</feature>
<evidence type="ECO:0000313" key="2">
    <source>
        <dbReference type="EMBL" id="VWB22982.1"/>
    </source>
</evidence>
<keyword evidence="3" id="KW-1185">Reference proteome</keyword>
<feature type="transmembrane region" description="Helical" evidence="1">
    <location>
        <begin position="7"/>
        <end position="27"/>
    </location>
</feature>